<keyword evidence="1" id="KW-1133">Transmembrane helix</keyword>
<dbReference type="EMBL" id="LS974618">
    <property type="protein sequence ID" value="CAG7892932.1"/>
    <property type="molecule type" value="Genomic_DNA"/>
</dbReference>
<evidence type="ECO:0000313" key="2">
    <source>
        <dbReference type="EMBL" id="CAG7892932.1"/>
    </source>
</evidence>
<feature type="transmembrane region" description="Helical" evidence="1">
    <location>
        <begin position="20"/>
        <end position="37"/>
    </location>
</feature>
<dbReference type="Proteomes" id="UP000694005">
    <property type="component" value="Chromosome A02"/>
</dbReference>
<organism evidence="3">
    <name type="scientific">Brassica campestris</name>
    <name type="common">Field mustard</name>
    <dbReference type="NCBI Taxonomy" id="3711"/>
    <lineage>
        <taxon>Eukaryota</taxon>
        <taxon>Viridiplantae</taxon>
        <taxon>Streptophyta</taxon>
        <taxon>Embryophyta</taxon>
        <taxon>Tracheophyta</taxon>
        <taxon>Spermatophyta</taxon>
        <taxon>Magnoliopsida</taxon>
        <taxon>eudicotyledons</taxon>
        <taxon>Gunneridae</taxon>
        <taxon>Pentapetalae</taxon>
        <taxon>rosids</taxon>
        <taxon>malvids</taxon>
        <taxon>Brassicales</taxon>
        <taxon>Brassicaceae</taxon>
        <taxon>Brassiceae</taxon>
        <taxon>Brassica</taxon>
    </lineage>
</organism>
<sequence length="89" mass="9926">RRFSPAPGLTGSPMPPLRSYVFFIPFALCFTVHKAVIMRWSEDPKLYATETDKKIHRTTSIGVTCPLVGLLISVESGSFLRCCCSKRFG</sequence>
<evidence type="ECO:0000313" key="3">
    <source>
        <dbReference type="EMBL" id="VDC87677.1"/>
    </source>
</evidence>
<dbReference type="Gramene" id="A02p18840.2_BraZ1">
    <property type="protein sequence ID" value="A02p18840.2_BraZ1.CDS.1"/>
    <property type="gene ID" value="A02g18840.2_BraZ1"/>
</dbReference>
<protein>
    <submittedName>
        <fullName evidence="2">Uncharacterized protein</fullName>
    </submittedName>
</protein>
<reference evidence="3" key="1">
    <citation type="submission" date="2018-11" db="EMBL/GenBank/DDBJ databases">
        <authorList>
            <consortium name="Genoscope - CEA"/>
            <person name="William W."/>
        </authorList>
    </citation>
    <scope>NUCLEOTIDE SEQUENCE</scope>
</reference>
<dbReference type="AlphaFoldDB" id="A0A3P6A6M2"/>
<keyword evidence="1" id="KW-0472">Membrane</keyword>
<dbReference type="EMBL" id="LR031573">
    <property type="protein sequence ID" value="VDC87677.1"/>
    <property type="molecule type" value="Genomic_DNA"/>
</dbReference>
<feature type="non-terminal residue" evidence="3">
    <location>
        <position position="1"/>
    </location>
</feature>
<proteinExistence type="predicted"/>
<keyword evidence="1" id="KW-0812">Transmembrane</keyword>
<gene>
    <name evidence="3" type="ORF">BRAA02T06441Z</name>
    <name evidence="2" type="ORF">BRAPAZ1V2_A02P18840.2</name>
</gene>
<name>A0A3P6A6M2_BRACM</name>
<evidence type="ECO:0000256" key="1">
    <source>
        <dbReference type="SAM" id="Phobius"/>
    </source>
</evidence>
<accession>A0A3P6A6M2</accession>